<sequence length="157" mass="16496">MSPGTGANGQRPRRLGLPLWAGLAALGIVVLAVAASTLVPRLVPQEQFCTTIGYSSALQVTLTGESSDVAHVQVRDGEEWQPPPNPGQDTTVPAIPASRDGDTWTFTLFYPDGPVALRALDNSGEVLAQTEKAVDWVRVGGTEECGGPTEGSVTWTL</sequence>
<protein>
    <recommendedName>
        <fullName evidence="3">Secreted protein</fullName>
    </recommendedName>
</protein>
<accession>A0ABT0J8W9</accession>
<keyword evidence="2" id="KW-1185">Reference proteome</keyword>
<reference evidence="1 2" key="1">
    <citation type="submission" date="2022-02" db="EMBL/GenBank/DDBJ databases">
        <title>The car tank lid bacteriome: a reservoir of bacteria with potential in bioremediation of fuel.</title>
        <authorList>
            <person name="Vidal-Verdu A."/>
            <person name="Gomez-Martinez D."/>
            <person name="Latorre-Perez A."/>
            <person name="Pereto J."/>
            <person name="Porcar M."/>
        </authorList>
    </citation>
    <scope>NUCLEOTIDE SEQUENCE [LARGE SCALE GENOMIC DNA]</scope>
    <source>
        <strain evidence="1 2">4D.3</strain>
    </source>
</reference>
<evidence type="ECO:0008006" key="3">
    <source>
        <dbReference type="Google" id="ProtNLM"/>
    </source>
</evidence>
<gene>
    <name evidence="1" type="ORF">M1843_19530</name>
</gene>
<organism evidence="1 2">
    <name type="scientific">Isoptericola peretonis</name>
    <dbReference type="NCBI Taxonomy" id="2918523"/>
    <lineage>
        <taxon>Bacteria</taxon>
        <taxon>Bacillati</taxon>
        <taxon>Actinomycetota</taxon>
        <taxon>Actinomycetes</taxon>
        <taxon>Micrococcales</taxon>
        <taxon>Promicromonosporaceae</taxon>
        <taxon>Isoptericola</taxon>
    </lineage>
</organism>
<dbReference type="RefSeq" id="WP_416345800.1">
    <property type="nucleotide sequence ID" value="NZ_JALQCY010000008.1"/>
</dbReference>
<dbReference type="EMBL" id="JALQCY010000008">
    <property type="protein sequence ID" value="MCK9795943.1"/>
    <property type="molecule type" value="Genomic_DNA"/>
</dbReference>
<evidence type="ECO:0000313" key="2">
    <source>
        <dbReference type="Proteomes" id="UP001651050"/>
    </source>
</evidence>
<evidence type="ECO:0000313" key="1">
    <source>
        <dbReference type="EMBL" id="MCK9795943.1"/>
    </source>
</evidence>
<dbReference type="Proteomes" id="UP001651050">
    <property type="component" value="Unassembled WGS sequence"/>
</dbReference>
<comment type="caution">
    <text evidence="1">The sequence shown here is derived from an EMBL/GenBank/DDBJ whole genome shotgun (WGS) entry which is preliminary data.</text>
</comment>
<name>A0ABT0J8W9_9MICO</name>
<proteinExistence type="predicted"/>